<evidence type="ECO:0000313" key="4">
    <source>
        <dbReference type="EMBL" id="QQQ19494.1"/>
    </source>
</evidence>
<dbReference type="Gene3D" id="3.40.50.1820">
    <property type="entry name" value="alpha/beta hydrolase"/>
    <property type="match status" value="1"/>
</dbReference>
<name>A0ABX7BPH3_9CAUL</name>
<dbReference type="PANTHER" id="PTHR42776">
    <property type="entry name" value="SERINE PEPTIDASE S9 FAMILY MEMBER"/>
    <property type="match status" value="1"/>
</dbReference>
<dbReference type="SUPFAM" id="SSF69322">
    <property type="entry name" value="Tricorn protease domain 2"/>
    <property type="match status" value="1"/>
</dbReference>
<gene>
    <name evidence="4" type="ORF">JIP62_05220</name>
</gene>
<dbReference type="Proteomes" id="UP000595448">
    <property type="component" value="Chromosome"/>
</dbReference>
<dbReference type="PANTHER" id="PTHR42776:SF27">
    <property type="entry name" value="DIPEPTIDYL PEPTIDASE FAMILY MEMBER 6"/>
    <property type="match status" value="1"/>
</dbReference>
<protein>
    <submittedName>
        <fullName evidence="4">S9 family peptidase</fullName>
    </submittedName>
</protein>
<dbReference type="SUPFAM" id="SSF53474">
    <property type="entry name" value="alpha/beta-Hydrolases"/>
    <property type="match status" value="1"/>
</dbReference>
<evidence type="ECO:0000256" key="2">
    <source>
        <dbReference type="SAM" id="SignalP"/>
    </source>
</evidence>
<feature type="signal peptide" evidence="2">
    <location>
        <begin position="1"/>
        <end position="16"/>
    </location>
</feature>
<reference evidence="4 5" key="1">
    <citation type="submission" date="2021-01" db="EMBL/GenBank/DDBJ databases">
        <title>Brevundimonas vitis sp. nov., an bacterium isolated from grape (Vitis vinifera).</title>
        <authorList>
            <person name="Jiang L."/>
            <person name="Lee J."/>
        </authorList>
    </citation>
    <scope>NUCLEOTIDE SEQUENCE [LARGE SCALE GENOMIC DNA]</scope>
    <source>
        <strain evidence="4 5">GRTSA-9</strain>
    </source>
</reference>
<dbReference type="InterPro" id="IPR029058">
    <property type="entry name" value="AB_hydrolase_fold"/>
</dbReference>
<dbReference type="Pfam" id="PF00326">
    <property type="entry name" value="Peptidase_S9"/>
    <property type="match status" value="1"/>
</dbReference>
<accession>A0ABX7BPH3</accession>
<keyword evidence="5" id="KW-1185">Reference proteome</keyword>
<feature type="chain" id="PRO_5046641004" evidence="2">
    <location>
        <begin position="17"/>
        <end position="681"/>
    </location>
</feature>
<organism evidence="4 5">
    <name type="scientific">Brevundimonas vitisensis</name>
    <dbReference type="NCBI Taxonomy" id="2800818"/>
    <lineage>
        <taxon>Bacteria</taxon>
        <taxon>Pseudomonadati</taxon>
        <taxon>Pseudomonadota</taxon>
        <taxon>Alphaproteobacteria</taxon>
        <taxon>Caulobacterales</taxon>
        <taxon>Caulobacteraceae</taxon>
        <taxon>Brevundimonas</taxon>
    </lineage>
</organism>
<evidence type="ECO:0000259" key="3">
    <source>
        <dbReference type="Pfam" id="PF00326"/>
    </source>
</evidence>
<keyword evidence="1" id="KW-0378">Hydrolase</keyword>
<dbReference type="InterPro" id="IPR001375">
    <property type="entry name" value="Peptidase_S9_cat"/>
</dbReference>
<proteinExistence type="predicted"/>
<sequence length="681" mass="74306">MLALAMAAGLGSVAMAQTQPATNVPPQDVNGSRPVPPTIAQFAAFPLMSGFVVSPDGRHMAALEGSGEDRTILVWDTSDLSRPPNRLSSTQMKIRSVAFVKNDVLAVSMWQTYDFNSGGGVVKTFLSKLYLTDLEGSDWRDPMTALPTRSESEEQAARLSSPGVVDALPNDPNNILVSVGADVYRLNVRNNRAERIQRGGERTIGYETDLNGELRVRVIIDRDATGLYTATQFRTANGAWEEHARSYARDREVFSIAGFSTDPNIAYVISNRGRDKAAIFEYNVATRTIGEVLFEHPLFEATGLSIETTQGPNFGEIVSFSYGGPRTTDFPVLPGYASMVDGIEQALGIEETPVRITDPATGNTRTIRYANDRYIDVVSMSDDMKVAVIWAGGVNDPGEFYLLREGAALVPLAKPYPQIQAASLGSTSLVYYEARDGLDIPAFLSKPSEVLYGPGPYPTVIMPHGGPWSRDEMAWDGSMWRQLLTSRGYAVLQPQFRGSDGWGKRLWLAGDNEWGQKMQDDLDDGVRWLVSQGVAQPDRVAMYGFSYGGYAAMAASVRPDGLYKCAVAGAGVSDLTRIRSSLFNNPYTREAQRDTVNGLSPVNEASRIGIPIMVFHGVRDQTVQLEQSDAFVRNARASGQDVQYTVLEDYGHGPSWTRAIAAQQLSLIDDYFRTGCGGSGL</sequence>
<dbReference type="EMBL" id="CP067977">
    <property type="protein sequence ID" value="QQQ19494.1"/>
    <property type="molecule type" value="Genomic_DNA"/>
</dbReference>
<feature type="domain" description="Peptidase S9 prolyl oligopeptidase catalytic" evidence="3">
    <location>
        <begin position="481"/>
        <end position="672"/>
    </location>
</feature>
<keyword evidence="2" id="KW-0732">Signal</keyword>
<dbReference type="RefSeq" id="WP_201103845.1">
    <property type="nucleotide sequence ID" value="NZ_CP067977.1"/>
</dbReference>
<evidence type="ECO:0000313" key="5">
    <source>
        <dbReference type="Proteomes" id="UP000595448"/>
    </source>
</evidence>
<evidence type="ECO:0000256" key="1">
    <source>
        <dbReference type="ARBA" id="ARBA00022801"/>
    </source>
</evidence>